<keyword evidence="2" id="KW-0680">Restriction system</keyword>
<evidence type="ECO:0000313" key="7">
    <source>
        <dbReference type="Proteomes" id="UP000619101"/>
    </source>
</evidence>
<dbReference type="Gene3D" id="3.90.220.20">
    <property type="entry name" value="DNA methylase specificity domains"/>
    <property type="match status" value="2"/>
</dbReference>
<keyword evidence="6" id="KW-0540">Nuclease</keyword>
<evidence type="ECO:0000256" key="3">
    <source>
        <dbReference type="ARBA" id="ARBA00023125"/>
    </source>
</evidence>
<dbReference type="InterPro" id="IPR052021">
    <property type="entry name" value="Type-I_RS_S_subunit"/>
</dbReference>
<feature type="domain" description="Type I restriction modification DNA specificity" evidence="5">
    <location>
        <begin position="12"/>
        <end position="190"/>
    </location>
</feature>
<feature type="coiled-coil region" evidence="4">
    <location>
        <begin position="362"/>
        <end position="389"/>
    </location>
</feature>
<dbReference type="Pfam" id="PF01420">
    <property type="entry name" value="Methylase_S"/>
    <property type="match status" value="2"/>
</dbReference>
<dbReference type="SUPFAM" id="SSF116734">
    <property type="entry name" value="DNA methylase specificity domain"/>
    <property type="match status" value="2"/>
</dbReference>
<dbReference type="InterPro" id="IPR000055">
    <property type="entry name" value="Restrct_endonuc_typeI_TRD"/>
</dbReference>
<comment type="similarity">
    <text evidence="1">Belongs to the type-I restriction system S methylase family.</text>
</comment>
<organism evidence="6 7">
    <name type="scientific">Solibacillus faecavium</name>
    <dbReference type="NCBI Taxonomy" id="2762221"/>
    <lineage>
        <taxon>Bacteria</taxon>
        <taxon>Bacillati</taxon>
        <taxon>Bacillota</taxon>
        <taxon>Bacilli</taxon>
        <taxon>Bacillales</taxon>
        <taxon>Caryophanaceae</taxon>
        <taxon>Solibacillus</taxon>
    </lineage>
</organism>
<dbReference type="EMBL" id="JACSPZ010000014">
    <property type="protein sequence ID" value="MBD8038723.1"/>
    <property type="molecule type" value="Genomic_DNA"/>
</dbReference>
<evidence type="ECO:0000256" key="2">
    <source>
        <dbReference type="ARBA" id="ARBA00022747"/>
    </source>
</evidence>
<dbReference type="Proteomes" id="UP000619101">
    <property type="component" value="Unassembled WGS sequence"/>
</dbReference>
<dbReference type="InterPro" id="IPR044946">
    <property type="entry name" value="Restrct_endonuc_typeI_TRD_sf"/>
</dbReference>
<evidence type="ECO:0000259" key="5">
    <source>
        <dbReference type="Pfam" id="PF01420"/>
    </source>
</evidence>
<evidence type="ECO:0000256" key="4">
    <source>
        <dbReference type="SAM" id="Coils"/>
    </source>
</evidence>
<dbReference type="RefSeq" id="WP_191701786.1">
    <property type="nucleotide sequence ID" value="NZ_JACSPZ010000014.1"/>
</dbReference>
<keyword evidence="4" id="KW-0175">Coiled coil</keyword>
<keyword evidence="6" id="KW-0255">Endonuclease</keyword>
<feature type="coiled-coil region" evidence="4">
    <location>
        <begin position="172"/>
        <end position="199"/>
    </location>
</feature>
<evidence type="ECO:0000313" key="6">
    <source>
        <dbReference type="EMBL" id="MBD8038723.1"/>
    </source>
</evidence>
<keyword evidence="3" id="KW-0238">DNA-binding</keyword>
<dbReference type="CDD" id="cd17494">
    <property type="entry name" value="RMtype1_S_Sma198ORF994P-TRD2-CR2_like"/>
    <property type="match status" value="1"/>
</dbReference>
<sequence>MNAPKLRFKDFNDEWESFTLGNLTALSDGTHFTPNYKLSGIPFWSVETITKNAPVKYISEEEHEEINKRCNPQINDILITRISSGINSLGLPKLVDWDTPFSIYVSVGLIKSSKLFDSTFLVEYIKTPKYKRDFLSKSLLTASPKKINMNNLATTLVKLPPLPEQKKLGDFFSLLEKKIQLQQEKIDLLKEQKKGFMQKIFSQELRFKDVNGRECPKWENKKIGDIATITMGQSPNSTAYSDNSSDTVLVQGNADLKLGKIVPRIYTSEITKMSELGDILLTVRAPVGVVAKTNIPACIGRGVCSIQSDDFLYYYLDYFNMTDQWNKLSQGSTFESVNSNDIKSIYVPQPSIKEKQKITSFFELLTKEIDLAESSLIELQKQKQAFMQQMFI</sequence>
<dbReference type="PANTHER" id="PTHR30408:SF12">
    <property type="entry name" value="TYPE I RESTRICTION ENZYME MJAVIII SPECIFICITY SUBUNIT"/>
    <property type="match status" value="1"/>
</dbReference>
<dbReference type="GO" id="GO:0004519">
    <property type="term" value="F:endonuclease activity"/>
    <property type="evidence" value="ECO:0007669"/>
    <property type="project" value="UniProtKB-KW"/>
</dbReference>
<keyword evidence="6" id="KW-0378">Hydrolase</keyword>
<protein>
    <submittedName>
        <fullName evidence="6">Restriction endonuclease subunit S</fullName>
    </submittedName>
</protein>
<dbReference type="PANTHER" id="PTHR30408">
    <property type="entry name" value="TYPE-1 RESTRICTION ENZYME ECOKI SPECIFICITY PROTEIN"/>
    <property type="match status" value="1"/>
</dbReference>
<comment type="caution">
    <text evidence="6">The sequence shown here is derived from an EMBL/GenBank/DDBJ whole genome shotgun (WGS) entry which is preliminary data.</text>
</comment>
<evidence type="ECO:0000256" key="1">
    <source>
        <dbReference type="ARBA" id="ARBA00010923"/>
    </source>
</evidence>
<gene>
    <name evidence="6" type="ORF">H9635_18420</name>
</gene>
<accession>A0ABR8Y3N7</accession>
<keyword evidence="7" id="KW-1185">Reference proteome</keyword>
<proteinExistence type="inferred from homology"/>
<dbReference type="Gene3D" id="1.10.287.1120">
    <property type="entry name" value="Bipartite methylase S protein"/>
    <property type="match status" value="1"/>
</dbReference>
<reference evidence="6 7" key="1">
    <citation type="submission" date="2020-08" db="EMBL/GenBank/DDBJ databases">
        <title>A Genomic Blueprint of the Chicken Gut Microbiome.</title>
        <authorList>
            <person name="Gilroy R."/>
            <person name="Ravi A."/>
            <person name="Getino M."/>
            <person name="Pursley I."/>
            <person name="Horton D.L."/>
            <person name="Alikhan N.-F."/>
            <person name="Baker D."/>
            <person name="Gharbi K."/>
            <person name="Hall N."/>
            <person name="Watson M."/>
            <person name="Adriaenssens E.M."/>
            <person name="Foster-Nyarko E."/>
            <person name="Jarju S."/>
            <person name="Secka A."/>
            <person name="Antonio M."/>
            <person name="Oren A."/>
            <person name="Chaudhuri R."/>
            <person name="La Ragione R.M."/>
            <person name="Hildebrand F."/>
            <person name="Pallen M.J."/>
        </authorList>
    </citation>
    <scope>NUCLEOTIDE SEQUENCE [LARGE SCALE GENOMIC DNA]</scope>
    <source>
        <strain evidence="6 7">A46</strain>
    </source>
</reference>
<feature type="domain" description="Type I restriction modification DNA specificity" evidence="5">
    <location>
        <begin position="217"/>
        <end position="380"/>
    </location>
</feature>
<name>A0ABR8Y3N7_9BACL</name>